<accession>A0A6B0UXH2</accession>
<proteinExistence type="predicted"/>
<evidence type="ECO:0000256" key="2">
    <source>
        <dbReference type="SAM" id="SignalP"/>
    </source>
</evidence>
<protein>
    <submittedName>
        <fullName evidence="3">Putative secreted protein</fullName>
    </submittedName>
</protein>
<dbReference type="AlphaFoldDB" id="A0A6B0UXH2"/>
<evidence type="ECO:0000256" key="1">
    <source>
        <dbReference type="SAM" id="MobiDB-lite"/>
    </source>
</evidence>
<feature type="signal peptide" evidence="2">
    <location>
        <begin position="1"/>
        <end position="23"/>
    </location>
</feature>
<feature type="compositionally biased region" description="Basic and acidic residues" evidence="1">
    <location>
        <begin position="84"/>
        <end position="94"/>
    </location>
</feature>
<sequence>MPMGTATAMKMGVLMLMMSRVETTCRTHISHARTVIGMAMSIVSTSFEKRFTTRPRGVVSKKAMGERKMLASSPLWRNMAPFRLPRDRAREPKRMVSPCPRPRPPYTPSRRSRLPRSWVPSGRGGSLLQAVSHRLEPREKALEATFISTMGTSQAAPIAPK</sequence>
<reference evidence="3" key="1">
    <citation type="submission" date="2019-12" db="EMBL/GenBank/DDBJ databases">
        <title>An insight into the sialome of adult female Ixodes ricinus ticks feeding for 6 days.</title>
        <authorList>
            <person name="Perner J."/>
            <person name="Ribeiro J.M.C."/>
        </authorList>
    </citation>
    <scope>NUCLEOTIDE SEQUENCE</scope>
    <source>
        <strain evidence="3">Semi-engorged</strain>
        <tissue evidence="3">Salivary glands</tissue>
    </source>
</reference>
<evidence type="ECO:0000313" key="3">
    <source>
        <dbReference type="EMBL" id="MXU94336.1"/>
    </source>
</evidence>
<organism evidence="3">
    <name type="scientific">Ixodes ricinus</name>
    <name type="common">Common tick</name>
    <name type="synonym">Acarus ricinus</name>
    <dbReference type="NCBI Taxonomy" id="34613"/>
    <lineage>
        <taxon>Eukaryota</taxon>
        <taxon>Metazoa</taxon>
        <taxon>Ecdysozoa</taxon>
        <taxon>Arthropoda</taxon>
        <taxon>Chelicerata</taxon>
        <taxon>Arachnida</taxon>
        <taxon>Acari</taxon>
        <taxon>Parasitiformes</taxon>
        <taxon>Ixodida</taxon>
        <taxon>Ixodoidea</taxon>
        <taxon>Ixodidae</taxon>
        <taxon>Ixodinae</taxon>
        <taxon>Ixodes</taxon>
    </lineage>
</organism>
<feature type="chain" id="PRO_5025468262" evidence="2">
    <location>
        <begin position="24"/>
        <end position="161"/>
    </location>
</feature>
<keyword evidence="2" id="KW-0732">Signal</keyword>
<feature type="region of interest" description="Disordered" evidence="1">
    <location>
        <begin position="81"/>
        <end position="125"/>
    </location>
</feature>
<name>A0A6B0UXH2_IXORI</name>
<dbReference type="EMBL" id="GIFC01012253">
    <property type="protein sequence ID" value="MXU94336.1"/>
    <property type="molecule type" value="Transcribed_RNA"/>
</dbReference>